<dbReference type="GO" id="GO:0004305">
    <property type="term" value="F:ethanolamine kinase activity"/>
    <property type="evidence" value="ECO:0007669"/>
    <property type="project" value="TreeGrafter"/>
</dbReference>
<dbReference type="Pfam" id="PF01633">
    <property type="entry name" value="Choline_kinase"/>
    <property type="match status" value="1"/>
</dbReference>
<dbReference type="AlphaFoldDB" id="A0A3S4SJ49"/>
<dbReference type="EMBL" id="LR134372">
    <property type="protein sequence ID" value="VEG84992.1"/>
    <property type="molecule type" value="Genomic_DNA"/>
</dbReference>
<keyword evidence="1" id="KW-0808">Transferase</keyword>
<dbReference type="PANTHER" id="PTHR22603:SF66">
    <property type="entry name" value="ETHANOLAMINE KINASE"/>
    <property type="match status" value="1"/>
</dbReference>
<reference evidence="1 2" key="1">
    <citation type="submission" date="2018-12" db="EMBL/GenBank/DDBJ databases">
        <authorList>
            <consortium name="Pathogen Informatics"/>
        </authorList>
    </citation>
    <scope>NUCLEOTIDE SEQUENCE [LARGE SCALE GENOMIC DNA]</scope>
    <source>
        <strain evidence="1 2">NCTC11541</strain>
    </source>
</reference>
<organism evidence="1 2">
    <name type="scientific">Campylobacter upsaliensis</name>
    <dbReference type="NCBI Taxonomy" id="28080"/>
    <lineage>
        <taxon>Bacteria</taxon>
        <taxon>Pseudomonadati</taxon>
        <taxon>Campylobacterota</taxon>
        <taxon>Epsilonproteobacteria</taxon>
        <taxon>Campylobacterales</taxon>
        <taxon>Campylobacteraceae</taxon>
        <taxon>Campylobacter</taxon>
    </lineage>
</organism>
<dbReference type="OrthoDB" id="179763at2"/>
<dbReference type="GO" id="GO:0006646">
    <property type="term" value="P:phosphatidylethanolamine biosynthetic process"/>
    <property type="evidence" value="ECO:0007669"/>
    <property type="project" value="TreeGrafter"/>
</dbReference>
<sequence>MSVNTQKIENIFTQIFKISKKEIFSIEKIGGMTNQNYLVKIAKMGGGGGINSYCIRLTNDTTNKLIQRNDEKLNDHLASKAKFSVESVYFDEKSGIKITKFLNNSHTLNHKNIQDKNILQQIALKLKELHQSKLEFKNIFNIFDIYKRYFSLLKQKDIFYKYHENMDYILKAFDKIDLYFQQENIKLCPCHNDLVPENILIKDRIYLIDWEYSGKSDALWELANFMIESRLSADLKEIFLQSYFKRQISAKETLHLSYYAFCCDVLWTLWTALKEENGEFYGNYGFMRINRAYKQLKSLKL</sequence>
<dbReference type="RefSeq" id="WP_081788086.1">
    <property type="nucleotide sequence ID" value="NZ_LR134372.1"/>
</dbReference>
<evidence type="ECO:0000313" key="1">
    <source>
        <dbReference type="EMBL" id="VEG84992.1"/>
    </source>
</evidence>
<dbReference type="Gene3D" id="3.90.1200.10">
    <property type="match status" value="1"/>
</dbReference>
<name>A0A3S4SJ49_CAMUP</name>
<dbReference type="Proteomes" id="UP000278157">
    <property type="component" value="Chromosome"/>
</dbReference>
<gene>
    <name evidence="1" type="ORF">NCTC11541_01030</name>
</gene>
<dbReference type="Gene3D" id="3.30.200.20">
    <property type="entry name" value="Phosphorylase Kinase, domain 1"/>
    <property type="match status" value="1"/>
</dbReference>
<protein>
    <submittedName>
        <fullName evidence="1">Thiamine kinase</fullName>
    </submittedName>
</protein>
<dbReference type="InterPro" id="IPR011009">
    <property type="entry name" value="Kinase-like_dom_sf"/>
</dbReference>
<accession>A0A3S4SJ49</accession>
<keyword evidence="1" id="KW-0418">Kinase</keyword>
<dbReference type="SUPFAM" id="SSF56112">
    <property type="entry name" value="Protein kinase-like (PK-like)"/>
    <property type="match status" value="1"/>
</dbReference>
<evidence type="ECO:0000313" key="2">
    <source>
        <dbReference type="Proteomes" id="UP000278157"/>
    </source>
</evidence>
<proteinExistence type="predicted"/>
<dbReference type="CDD" id="cd05151">
    <property type="entry name" value="ChoK-like"/>
    <property type="match status" value="1"/>
</dbReference>
<dbReference type="GO" id="GO:0005737">
    <property type="term" value="C:cytoplasm"/>
    <property type="evidence" value="ECO:0007669"/>
    <property type="project" value="TreeGrafter"/>
</dbReference>
<dbReference type="PANTHER" id="PTHR22603">
    <property type="entry name" value="CHOLINE/ETHANOALAMINE KINASE"/>
    <property type="match status" value="1"/>
</dbReference>